<evidence type="ECO:0000259" key="5">
    <source>
        <dbReference type="PROSITE" id="PS00622"/>
    </source>
</evidence>
<keyword evidence="4" id="KW-0804">Transcription</keyword>
<dbReference type="InterPro" id="IPR013249">
    <property type="entry name" value="RNA_pol_sigma70_r4_t2"/>
</dbReference>
<dbReference type="PANTHER" id="PTHR43133">
    <property type="entry name" value="RNA POLYMERASE ECF-TYPE SIGMA FACTO"/>
    <property type="match status" value="1"/>
</dbReference>
<dbReference type="SUPFAM" id="SSF88946">
    <property type="entry name" value="Sigma2 domain of RNA polymerase sigma factors"/>
    <property type="match status" value="1"/>
</dbReference>
<evidence type="ECO:0000256" key="4">
    <source>
        <dbReference type="ARBA" id="ARBA00023163"/>
    </source>
</evidence>
<reference evidence="6" key="1">
    <citation type="submission" date="2022-03" db="EMBL/GenBank/DDBJ databases">
        <title>De novo assembled genomes of Belliella spp. (Cyclobacteriaceae) strains.</title>
        <authorList>
            <person name="Szabo A."/>
            <person name="Korponai K."/>
            <person name="Felfoldi T."/>
        </authorList>
    </citation>
    <scope>NUCLEOTIDE SEQUENCE</scope>
    <source>
        <strain evidence="6">DSM 111903</strain>
    </source>
</reference>
<name>A0ABS9VF45_9BACT</name>
<dbReference type="Gene3D" id="1.10.10.10">
    <property type="entry name" value="Winged helix-like DNA-binding domain superfamily/Winged helix DNA-binding domain"/>
    <property type="match status" value="1"/>
</dbReference>
<evidence type="ECO:0000313" key="6">
    <source>
        <dbReference type="EMBL" id="MCH7415068.1"/>
    </source>
</evidence>
<keyword evidence="3" id="KW-0731">Sigma factor</keyword>
<dbReference type="Pfam" id="PF08281">
    <property type="entry name" value="Sigma70_r4_2"/>
    <property type="match status" value="1"/>
</dbReference>
<dbReference type="InterPro" id="IPR039425">
    <property type="entry name" value="RNA_pol_sigma-70-like"/>
</dbReference>
<keyword evidence="2" id="KW-0805">Transcription regulation</keyword>
<evidence type="ECO:0000256" key="3">
    <source>
        <dbReference type="ARBA" id="ARBA00023082"/>
    </source>
</evidence>
<dbReference type="Pfam" id="PF04542">
    <property type="entry name" value="Sigma70_r2"/>
    <property type="match status" value="1"/>
</dbReference>
<dbReference type="EMBL" id="JAKZGO010000016">
    <property type="protein sequence ID" value="MCH7415068.1"/>
    <property type="molecule type" value="Genomic_DNA"/>
</dbReference>
<sequence>MEYSKFVMKTTANFIKQIQEGNRKAFEVLFDTYWEGLVNYSFRILEDHQASEDIVQELFLEIWDKHKDFNITSSIDVFLYSCVKKKILKIFRDKGIKKKHIQSLYHLAEKEESPIKELLHDELLQSIIDTLDQLPKKEKEVYILHEIKGYSVKEISKLFTVSEQTVRNQIASASKKINPSVIKILTS</sequence>
<dbReference type="InterPro" id="IPR007627">
    <property type="entry name" value="RNA_pol_sigma70_r2"/>
</dbReference>
<accession>A0ABS9VF45</accession>
<protein>
    <submittedName>
        <fullName evidence="6">Sigma-70 family RNA polymerase sigma factor</fullName>
    </submittedName>
</protein>
<evidence type="ECO:0000256" key="1">
    <source>
        <dbReference type="ARBA" id="ARBA00010641"/>
    </source>
</evidence>
<dbReference type="InterPro" id="IPR036388">
    <property type="entry name" value="WH-like_DNA-bd_sf"/>
</dbReference>
<dbReference type="CDD" id="cd06171">
    <property type="entry name" value="Sigma70_r4"/>
    <property type="match status" value="1"/>
</dbReference>
<evidence type="ECO:0000256" key="2">
    <source>
        <dbReference type="ARBA" id="ARBA00023015"/>
    </source>
</evidence>
<dbReference type="SUPFAM" id="SSF88659">
    <property type="entry name" value="Sigma3 and sigma4 domains of RNA polymerase sigma factors"/>
    <property type="match status" value="1"/>
</dbReference>
<dbReference type="InterPro" id="IPR013325">
    <property type="entry name" value="RNA_pol_sigma_r2"/>
</dbReference>
<dbReference type="Gene3D" id="1.10.1740.10">
    <property type="match status" value="1"/>
</dbReference>
<gene>
    <name evidence="6" type="ORF">MM213_16320</name>
</gene>
<proteinExistence type="inferred from homology"/>
<comment type="caution">
    <text evidence="6">The sequence shown here is derived from an EMBL/GenBank/DDBJ whole genome shotgun (WGS) entry which is preliminary data.</text>
</comment>
<feature type="domain" description="HTH luxR-type" evidence="5">
    <location>
        <begin position="149"/>
        <end position="176"/>
    </location>
</feature>
<dbReference type="NCBIfam" id="TIGR02937">
    <property type="entry name" value="sigma70-ECF"/>
    <property type="match status" value="1"/>
</dbReference>
<comment type="similarity">
    <text evidence="1">Belongs to the sigma-70 factor family. ECF subfamily.</text>
</comment>
<dbReference type="InterPro" id="IPR014284">
    <property type="entry name" value="RNA_pol_sigma-70_dom"/>
</dbReference>
<dbReference type="InterPro" id="IPR000792">
    <property type="entry name" value="Tscrpt_reg_LuxR_C"/>
</dbReference>
<dbReference type="PANTHER" id="PTHR43133:SF46">
    <property type="entry name" value="RNA POLYMERASE SIGMA-70 FACTOR ECF SUBFAMILY"/>
    <property type="match status" value="1"/>
</dbReference>
<dbReference type="Proteomes" id="UP001165430">
    <property type="component" value="Unassembled WGS sequence"/>
</dbReference>
<keyword evidence="7" id="KW-1185">Reference proteome</keyword>
<organism evidence="6 7">
    <name type="scientific">Belliella alkalica</name>
    <dbReference type="NCBI Taxonomy" id="1730871"/>
    <lineage>
        <taxon>Bacteria</taxon>
        <taxon>Pseudomonadati</taxon>
        <taxon>Bacteroidota</taxon>
        <taxon>Cytophagia</taxon>
        <taxon>Cytophagales</taxon>
        <taxon>Cyclobacteriaceae</taxon>
        <taxon>Belliella</taxon>
    </lineage>
</organism>
<dbReference type="InterPro" id="IPR013324">
    <property type="entry name" value="RNA_pol_sigma_r3/r4-like"/>
</dbReference>
<dbReference type="PROSITE" id="PS00622">
    <property type="entry name" value="HTH_LUXR_1"/>
    <property type="match status" value="1"/>
</dbReference>
<evidence type="ECO:0000313" key="7">
    <source>
        <dbReference type="Proteomes" id="UP001165430"/>
    </source>
</evidence>